<gene>
    <name evidence="2" type="ORF">GGR23_000343</name>
</gene>
<accession>A0A7W6J307</accession>
<name>A0A7W6J307_9HYPH</name>
<evidence type="ECO:0000313" key="3">
    <source>
        <dbReference type="Proteomes" id="UP000528286"/>
    </source>
</evidence>
<dbReference type="PROSITE" id="PS51257">
    <property type="entry name" value="PROKAR_LIPOPROTEIN"/>
    <property type="match status" value="1"/>
</dbReference>
<keyword evidence="1" id="KW-0732">Signal</keyword>
<dbReference type="Proteomes" id="UP000528286">
    <property type="component" value="Unassembled WGS sequence"/>
</dbReference>
<dbReference type="RefSeq" id="WP_183364386.1">
    <property type="nucleotide sequence ID" value="NZ_JACIEZ010000001.1"/>
</dbReference>
<protein>
    <submittedName>
        <fullName evidence="2">Uncharacterized protein</fullName>
    </submittedName>
</protein>
<feature type="chain" id="PRO_5031244609" evidence="1">
    <location>
        <begin position="30"/>
        <end position="108"/>
    </location>
</feature>
<dbReference type="AlphaFoldDB" id="A0A7W6J307"/>
<evidence type="ECO:0000256" key="1">
    <source>
        <dbReference type="SAM" id="SignalP"/>
    </source>
</evidence>
<feature type="signal peptide" evidence="1">
    <location>
        <begin position="1"/>
        <end position="29"/>
    </location>
</feature>
<sequence length="108" mass="10658">MPRTVTVSFGLAALLLAASCSSVPQPAPASVPVKAPAALATSPDGAEACRAAVASTAARPIADTSLLSTETSRAGLAARIALKGAARPWLCIAGPDGIVRNVSYMGEG</sequence>
<proteinExistence type="predicted"/>
<organism evidence="2 3">
    <name type="scientific">Gellertiella hungarica</name>
    <dbReference type="NCBI Taxonomy" id="1572859"/>
    <lineage>
        <taxon>Bacteria</taxon>
        <taxon>Pseudomonadati</taxon>
        <taxon>Pseudomonadota</taxon>
        <taxon>Alphaproteobacteria</taxon>
        <taxon>Hyphomicrobiales</taxon>
        <taxon>Rhizobiaceae</taxon>
        <taxon>Gellertiella</taxon>
    </lineage>
</organism>
<keyword evidence="3" id="KW-1185">Reference proteome</keyword>
<reference evidence="2 3" key="1">
    <citation type="submission" date="2020-08" db="EMBL/GenBank/DDBJ databases">
        <title>Genomic Encyclopedia of Type Strains, Phase IV (KMG-IV): sequencing the most valuable type-strain genomes for metagenomic binning, comparative biology and taxonomic classification.</title>
        <authorList>
            <person name="Goeker M."/>
        </authorList>
    </citation>
    <scope>NUCLEOTIDE SEQUENCE [LARGE SCALE GENOMIC DNA]</scope>
    <source>
        <strain evidence="2 3">DSM 29853</strain>
    </source>
</reference>
<dbReference type="EMBL" id="JACIEZ010000001">
    <property type="protein sequence ID" value="MBB4063182.1"/>
    <property type="molecule type" value="Genomic_DNA"/>
</dbReference>
<comment type="caution">
    <text evidence="2">The sequence shown here is derived from an EMBL/GenBank/DDBJ whole genome shotgun (WGS) entry which is preliminary data.</text>
</comment>
<evidence type="ECO:0000313" key="2">
    <source>
        <dbReference type="EMBL" id="MBB4063182.1"/>
    </source>
</evidence>